<feature type="domain" description="Tyr recombinase" evidence="4">
    <location>
        <begin position="55"/>
        <end position="272"/>
    </location>
</feature>
<dbReference type="GO" id="GO:0006310">
    <property type="term" value="P:DNA recombination"/>
    <property type="evidence" value="ECO:0007669"/>
    <property type="project" value="UniProtKB-KW"/>
</dbReference>
<accession>A0A553JXM5</accession>
<dbReference type="EMBL" id="VKKG01000005">
    <property type="protein sequence ID" value="TRY17219.1"/>
    <property type="molecule type" value="Genomic_DNA"/>
</dbReference>
<protein>
    <submittedName>
        <fullName evidence="5">Site-specific integrase</fullName>
    </submittedName>
</protein>
<dbReference type="Pfam" id="PF00589">
    <property type="entry name" value="Phage_integrase"/>
    <property type="match status" value="1"/>
</dbReference>
<dbReference type="InterPro" id="IPR013762">
    <property type="entry name" value="Integrase-like_cat_sf"/>
</dbReference>
<dbReference type="GO" id="GO:0003677">
    <property type="term" value="F:DNA binding"/>
    <property type="evidence" value="ECO:0007669"/>
    <property type="project" value="UniProtKB-KW"/>
</dbReference>
<evidence type="ECO:0000256" key="3">
    <source>
        <dbReference type="ARBA" id="ARBA00023172"/>
    </source>
</evidence>
<evidence type="ECO:0000256" key="1">
    <source>
        <dbReference type="ARBA" id="ARBA00008857"/>
    </source>
</evidence>
<dbReference type="RefSeq" id="WP_143938683.1">
    <property type="nucleotide sequence ID" value="NZ_VKKG01000005.1"/>
</dbReference>
<dbReference type="PROSITE" id="PS51898">
    <property type="entry name" value="TYR_RECOMBINASE"/>
    <property type="match status" value="1"/>
</dbReference>
<evidence type="ECO:0000313" key="5">
    <source>
        <dbReference type="EMBL" id="TRY17219.1"/>
    </source>
</evidence>
<keyword evidence="2" id="KW-0238">DNA-binding</keyword>
<proteinExistence type="inferred from homology"/>
<dbReference type="CDD" id="cd01189">
    <property type="entry name" value="INT_ICEBs1_C_like"/>
    <property type="match status" value="1"/>
</dbReference>
<dbReference type="InterPro" id="IPR050090">
    <property type="entry name" value="Tyrosine_recombinase_XerCD"/>
</dbReference>
<keyword evidence="3" id="KW-0233">DNA recombination</keyword>
<dbReference type="PANTHER" id="PTHR30349">
    <property type="entry name" value="PHAGE INTEGRASE-RELATED"/>
    <property type="match status" value="1"/>
</dbReference>
<evidence type="ECO:0000256" key="2">
    <source>
        <dbReference type="ARBA" id="ARBA00023125"/>
    </source>
</evidence>
<comment type="caution">
    <text evidence="5">The sequence shown here is derived from an EMBL/GenBank/DDBJ whole genome shotgun (WGS) entry which is preliminary data.</text>
</comment>
<dbReference type="GO" id="GO:0015074">
    <property type="term" value="P:DNA integration"/>
    <property type="evidence" value="ECO:0007669"/>
    <property type="project" value="InterPro"/>
</dbReference>
<gene>
    <name evidence="5" type="ORF">FOJ82_11700</name>
</gene>
<dbReference type="Gene3D" id="1.10.443.10">
    <property type="entry name" value="Intergrase catalytic core"/>
    <property type="match status" value="1"/>
</dbReference>
<dbReference type="InterPro" id="IPR002104">
    <property type="entry name" value="Integrase_catalytic"/>
</dbReference>
<dbReference type="PANTHER" id="PTHR30349:SF41">
    <property type="entry name" value="INTEGRASE_RECOMBINASE PROTEIN MJ0367-RELATED"/>
    <property type="match status" value="1"/>
</dbReference>
<evidence type="ECO:0000313" key="6">
    <source>
        <dbReference type="Proteomes" id="UP000317638"/>
    </source>
</evidence>
<organism evidence="5 6">
    <name type="scientific">Tessaracoccus rhinocerotis</name>
    <dbReference type="NCBI Taxonomy" id="1689449"/>
    <lineage>
        <taxon>Bacteria</taxon>
        <taxon>Bacillati</taxon>
        <taxon>Actinomycetota</taxon>
        <taxon>Actinomycetes</taxon>
        <taxon>Propionibacteriales</taxon>
        <taxon>Propionibacteriaceae</taxon>
        <taxon>Tessaracoccus</taxon>
    </lineage>
</organism>
<dbReference type="AlphaFoldDB" id="A0A553JXM5"/>
<dbReference type="OrthoDB" id="1822491at2"/>
<dbReference type="InterPro" id="IPR011010">
    <property type="entry name" value="DNA_brk_join_enz"/>
</dbReference>
<evidence type="ECO:0000259" key="4">
    <source>
        <dbReference type="PROSITE" id="PS51898"/>
    </source>
</evidence>
<sequence length="276" mass="31756">MAIRKPFDYKGRPGSENTRAEILRVLKTALELATQRQRIARNPAETVRFKPVEEVEITPMEREEVAAFFKAASLRPDVARWLVGFTLGLRQGEVLGLKWSDFNLETGVVKIRRQWVRRTYLHGCKQESKCPNKAAKCPDRILQDRVQLLKTKASKRTVMLAASVLPVLKKHRAAQAQRRLRASYWDDGDWVFTNNVGQPIEHRRDLSDIKKICRDAGIPERRVHDMRHQLATAFMLGGVSERELMSWFGWTSTRMAGRYQHVVDEAKRNAAEAPQV</sequence>
<dbReference type="Proteomes" id="UP000317638">
    <property type="component" value="Unassembled WGS sequence"/>
</dbReference>
<reference evidence="5 6" key="1">
    <citation type="submission" date="2019-07" db="EMBL/GenBank/DDBJ databases">
        <authorList>
            <person name="Zhou L.-Y."/>
        </authorList>
    </citation>
    <scope>NUCLEOTIDE SEQUENCE [LARGE SCALE GENOMIC DNA]</scope>
    <source>
        <strain evidence="5 6">YIM 101269</strain>
    </source>
</reference>
<comment type="similarity">
    <text evidence="1">Belongs to the 'phage' integrase family.</text>
</comment>
<dbReference type="SUPFAM" id="SSF56349">
    <property type="entry name" value="DNA breaking-rejoining enzymes"/>
    <property type="match status" value="1"/>
</dbReference>
<keyword evidence="6" id="KW-1185">Reference proteome</keyword>
<name>A0A553JXM5_9ACTN</name>